<dbReference type="AlphaFoldDB" id="A0A413PIC6"/>
<evidence type="ECO:0000313" key="2">
    <source>
        <dbReference type="Proteomes" id="UP000286561"/>
    </source>
</evidence>
<protein>
    <recommendedName>
        <fullName evidence="3">Transposase</fullName>
    </recommendedName>
</protein>
<comment type="caution">
    <text evidence="1">The sequence shown here is derived from an EMBL/GenBank/DDBJ whole genome shotgun (WGS) entry which is preliminary data.</text>
</comment>
<evidence type="ECO:0008006" key="3">
    <source>
        <dbReference type="Google" id="ProtNLM"/>
    </source>
</evidence>
<dbReference type="NCBIfam" id="NF047593">
    <property type="entry name" value="IS66_ISAeme5_TnpA"/>
    <property type="match status" value="1"/>
</dbReference>
<dbReference type="Proteomes" id="UP000286561">
    <property type="component" value="Unassembled WGS sequence"/>
</dbReference>
<accession>A0A413PIC6</accession>
<dbReference type="RefSeq" id="WP_118329851.1">
    <property type="nucleotide sequence ID" value="NZ_QSEP01000205.1"/>
</dbReference>
<dbReference type="EMBL" id="QSEP01000205">
    <property type="protein sequence ID" value="RGZ75795.1"/>
    <property type="molecule type" value="Genomic_DNA"/>
</dbReference>
<proteinExistence type="predicted"/>
<gene>
    <name evidence="1" type="ORF">DW972_15390</name>
</gene>
<organism evidence="1 2">
    <name type="scientific">Anaerobutyricum hallii</name>
    <dbReference type="NCBI Taxonomy" id="39488"/>
    <lineage>
        <taxon>Bacteria</taxon>
        <taxon>Bacillati</taxon>
        <taxon>Bacillota</taxon>
        <taxon>Clostridia</taxon>
        <taxon>Lachnospirales</taxon>
        <taxon>Lachnospiraceae</taxon>
        <taxon>Anaerobutyricum</taxon>
    </lineage>
</organism>
<reference evidence="1 2" key="1">
    <citation type="submission" date="2018-08" db="EMBL/GenBank/DDBJ databases">
        <title>A genome reference for cultivated species of the human gut microbiota.</title>
        <authorList>
            <person name="Zou Y."/>
            <person name="Xue W."/>
            <person name="Luo G."/>
        </authorList>
    </citation>
    <scope>NUCLEOTIDE SEQUENCE [LARGE SCALE GENOMIC DNA]</scope>
    <source>
        <strain evidence="1 2">AM48-23BH</strain>
    </source>
</reference>
<name>A0A413PIC6_9FIRM</name>
<sequence length="115" mass="13520">MKKEEKILFWSERVQEFYSNGQTYRTWCQEHQVPVSTMSYWIRKLKNVNPVSVKEDAPVFAKMPTEQELRRKELVSSQPSSSIHIFLNDSIRIEICPSCPSELLSAIIKELRHHA</sequence>
<evidence type="ECO:0000313" key="1">
    <source>
        <dbReference type="EMBL" id="RGZ75795.1"/>
    </source>
</evidence>